<evidence type="ECO:0000313" key="6">
    <source>
        <dbReference type="EMBL" id="OOS02475.1"/>
    </source>
</evidence>
<keyword evidence="7" id="KW-1185">Reference proteome</keyword>
<proteinExistence type="predicted"/>
<dbReference type="PANTHER" id="PTHR30461">
    <property type="entry name" value="DNA-INVERTASE FROM LAMBDOID PROPHAGE"/>
    <property type="match status" value="1"/>
</dbReference>
<dbReference type="PROSITE" id="PS00398">
    <property type="entry name" value="RECOMBINASES_2"/>
    <property type="match status" value="1"/>
</dbReference>
<dbReference type="AlphaFoldDB" id="A0A1T0AX52"/>
<dbReference type="Gene3D" id="1.10.10.60">
    <property type="entry name" value="Homeodomain-like"/>
    <property type="match status" value="1"/>
</dbReference>
<evidence type="ECO:0000313" key="7">
    <source>
        <dbReference type="Proteomes" id="UP000190023"/>
    </source>
</evidence>
<evidence type="ECO:0000259" key="5">
    <source>
        <dbReference type="PROSITE" id="PS51736"/>
    </source>
</evidence>
<keyword evidence="3" id="KW-0233">DNA recombination</keyword>
<gene>
    <name evidence="6" type="ORF">B0188_08600</name>
</gene>
<dbReference type="InterPro" id="IPR006119">
    <property type="entry name" value="Resolv_N"/>
</dbReference>
<dbReference type="STRING" id="123822.B0188_08600"/>
<dbReference type="PANTHER" id="PTHR30461:SF2">
    <property type="entry name" value="SERINE RECOMBINASE PINE-RELATED"/>
    <property type="match status" value="1"/>
</dbReference>
<dbReference type="PROSITE" id="PS51736">
    <property type="entry name" value="RECOMBINASES_3"/>
    <property type="match status" value="1"/>
</dbReference>
<dbReference type="InterPro" id="IPR050639">
    <property type="entry name" value="SSR_resolvase"/>
</dbReference>
<dbReference type="GO" id="GO:0000150">
    <property type="term" value="F:DNA strand exchange activity"/>
    <property type="evidence" value="ECO:0007669"/>
    <property type="project" value="InterPro"/>
</dbReference>
<dbReference type="EMBL" id="MUYB01000036">
    <property type="protein sequence ID" value="OOS02475.1"/>
    <property type="molecule type" value="Genomic_DNA"/>
</dbReference>
<dbReference type="GO" id="GO:0015074">
    <property type="term" value="P:DNA integration"/>
    <property type="evidence" value="ECO:0007669"/>
    <property type="project" value="UniProtKB-KW"/>
</dbReference>
<comment type="caution">
    <text evidence="6">The sequence shown here is derived from an EMBL/GenBank/DDBJ whole genome shotgun (WGS) entry which is preliminary data.</text>
</comment>
<dbReference type="Gene3D" id="3.40.50.1390">
    <property type="entry name" value="Resolvase, N-terminal catalytic domain"/>
    <property type="match status" value="1"/>
</dbReference>
<dbReference type="CDD" id="cd03768">
    <property type="entry name" value="SR_ResInv"/>
    <property type="match status" value="1"/>
</dbReference>
<evidence type="ECO:0000256" key="1">
    <source>
        <dbReference type="ARBA" id="ARBA00022908"/>
    </source>
</evidence>
<name>A0A1T0AX52_9PAST</name>
<dbReference type="Proteomes" id="UP000190023">
    <property type="component" value="Unassembled WGS sequence"/>
</dbReference>
<reference evidence="6 7" key="1">
    <citation type="submission" date="2017-02" db="EMBL/GenBank/DDBJ databases">
        <title>Draft genome sequence of Haemophilus felis CCUG 31170 type strain.</title>
        <authorList>
            <person name="Engstrom-Jakobsson H."/>
            <person name="Salva-Serra F."/>
            <person name="Thorell K."/>
            <person name="Gonzales-Siles L."/>
            <person name="Karlsson R."/>
            <person name="Boulund F."/>
            <person name="Engstrand L."/>
            <person name="Kristiansson E."/>
            <person name="Moore E."/>
        </authorList>
    </citation>
    <scope>NUCLEOTIDE SEQUENCE [LARGE SCALE GENOMIC DNA]</scope>
    <source>
        <strain evidence="6 7">CCUG 31170</strain>
    </source>
</reference>
<sequence length="191" mass="21483">MALIGFARVSTNQQDLSEQIKALEQAGCKKIFQGKNSGRRESNSERLSELLSYIREGDTVVVTKLDRLGRSLGQIISFLEYLRENKIDFKTLDGAIDTTKRNDPISIALIHLLGLFSELERNLIITRITEGKLAKGKEGIGGRPPKISQEILGDFKKDVLKGKSLSEMARKYDVSEATVYRTRKRILAEKK</sequence>
<protein>
    <submittedName>
        <fullName evidence="6">Resolvase</fullName>
    </submittedName>
</protein>
<feature type="active site" description="O-(5'-phospho-DNA)-serine intermediate" evidence="4">
    <location>
        <position position="10"/>
    </location>
</feature>
<evidence type="ECO:0000256" key="2">
    <source>
        <dbReference type="ARBA" id="ARBA00023125"/>
    </source>
</evidence>
<keyword evidence="2" id="KW-0238">DNA-binding</keyword>
<dbReference type="InterPro" id="IPR006118">
    <property type="entry name" value="Recombinase_CS"/>
</dbReference>
<evidence type="ECO:0000256" key="4">
    <source>
        <dbReference type="PIRSR" id="PIRSR606118-50"/>
    </source>
</evidence>
<dbReference type="GO" id="GO:0003677">
    <property type="term" value="F:DNA binding"/>
    <property type="evidence" value="ECO:0007669"/>
    <property type="project" value="UniProtKB-KW"/>
</dbReference>
<evidence type="ECO:0000256" key="3">
    <source>
        <dbReference type="ARBA" id="ARBA00023172"/>
    </source>
</evidence>
<organism evidence="6 7">
    <name type="scientific">[Haemophilus] felis</name>
    <dbReference type="NCBI Taxonomy" id="123822"/>
    <lineage>
        <taxon>Bacteria</taxon>
        <taxon>Pseudomonadati</taxon>
        <taxon>Pseudomonadota</taxon>
        <taxon>Gammaproteobacteria</taxon>
        <taxon>Pasteurellales</taxon>
        <taxon>Pasteurellaceae</taxon>
    </lineage>
</organism>
<dbReference type="OrthoDB" id="9786476at2"/>
<feature type="domain" description="Resolvase/invertase-type recombinase catalytic" evidence="5">
    <location>
        <begin position="2"/>
        <end position="139"/>
    </location>
</feature>
<keyword evidence="1" id="KW-0229">DNA integration</keyword>
<dbReference type="SMART" id="SM00857">
    <property type="entry name" value="Resolvase"/>
    <property type="match status" value="1"/>
</dbReference>
<dbReference type="InterPro" id="IPR036162">
    <property type="entry name" value="Resolvase-like_N_sf"/>
</dbReference>
<accession>A0A1T0AX52</accession>
<dbReference type="SUPFAM" id="SSF53041">
    <property type="entry name" value="Resolvase-like"/>
    <property type="match status" value="1"/>
</dbReference>
<dbReference type="Pfam" id="PF00239">
    <property type="entry name" value="Resolvase"/>
    <property type="match status" value="1"/>
</dbReference>